<evidence type="ECO:0000259" key="8">
    <source>
        <dbReference type="Pfam" id="PF00479"/>
    </source>
</evidence>
<dbReference type="HAMAP" id="MF_00966">
    <property type="entry name" value="G6PD"/>
    <property type="match status" value="1"/>
</dbReference>
<dbReference type="SUPFAM" id="SSF51735">
    <property type="entry name" value="NAD(P)-binding Rossmann-fold domains"/>
    <property type="match status" value="1"/>
</dbReference>
<feature type="domain" description="Glucose-6-phosphate dehydrogenase C-terminal" evidence="9">
    <location>
        <begin position="190"/>
        <end position="481"/>
    </location>
</feature>
<comment type="pathway">
    <text evidence="1 7">Carbohydrate degradation; pentose phosphate pathway; D-ribulose 5-phosphate from D-glucose 6-phosphate (oxidative stage): step 1/3.</text>
</comment>
<comment type="similarity">
    <text evidence="2 7">Belongs to the glucose-6-phosphate dehydrogenase family.</text>
</comment>
<evidence type="ECO:0000256" key="3">
    <source>
        <dbReference type="ARBA" id="ARBA00022526"/>
    </source>
</evidence>
<dbReference type="SUPFAM" id="SSF55347">
    <property type="entry name" value="Glyceraldehyde-3-phosphate dehydrogenase-like, C-terminal domain"/>
    <property type="match status" value="1"/>
</dbReference>
<keyword evidence="3 7" id="KW-0313">Glucose metabolism</keyword>
<protein>
    <recommendedName>
        <fullName evidence="7">Glucose-6-phosphate 1-dehydrogenase</fullName>
        <shortName evidence="7">G6PD</shortName>
        <ecNumber evidence="7">1.1.1.49</ecNumber>
    </recommendedName>
</protein>
<evidence type="ECO:0000256" key="7">
    <source>
        <dbReference type="HAMAP-Rule" id="MF_00966"/>
    </source>
</evidence>
<dbReference type="Pfam" id="PF02781">
    <property type="entry name" value="G6PD_C"/>
    <property type="match status" value="1"/>
</dbReference>
<evidence type="ECO:0000259" key="9">
    <source>
        <dbReference type="Pfam" id="PF02781"/>
    </source>
</evidence>
<feature type="active site" description="Proton acceptor" evidence="7">
    <location>
        <position position="239"/>
    </location>
</feature>
<dbReference type="Gene3D" id="3.40.50.720">
    <property type="entry name" value="NAD(P)-binding Rossmann-like Domain"/>
    <property type="match status" value="1"/>
</dbReference>
<dbReference type="RefSeq" id="WP_125577357.1">
    <property type="nucleotide sequence ID" value="NZ_JBHTOF010000018.1"/>
</dbReference>
<comment type="caution">
    <text evidence="7">Lacks conserved residue(s) required for the propagation of feature annotation.</text>
</comment>
<comment type="function">
    <text evidence="7">Catalyzes the oxidation of glucose 6-phosphate to 6-phosphogluconolactone.</text>
</comment>
<dbReference type="PIRSF" id="PIRSF000110">
    <property type="entry name" value="G6PD"/>
    <property type="match status" value="1"/>
</dbReference>
<keyword evidence="5 7" id="KW-0560">Oxidoreductase</keyword>
<sequence>MVKENNVLFVIFGGSGDLAHRKLYPALFQLYLKGFLNEHFAVIGTARRPWTHDFFRQGVLENLDEGTNEQQQEFAGHFYYQSHDVKDSDHYVALKKVIDQLDEKYQLNGNRLFYMAMAPALFGTIAQHLKSENLLSNEGYNRLIIEKPFGHDYPSALALNQAIVDTFDRNQVFRIDHYLGKEMVQNIPYLRFGNPFLTSVWNKDYIDNVQITLAESLGVEERAGYYETAGALRDMVQNHIMQIIAMLTFPKPEQYTDDEINQAKSKVFASLPVYSETDVAEKFVRGQYDENADGSQKAYRHEDKIDPKSNVETFVAGEIDLNLPEWQGIPFYVRTGKRLAAKNTCIDIVFKSDVANLFSDQKLENPVLTIEVQPESGVLLTVNGKKIGTSNVVETHQLTDLLDDDQQKQVPDAYERLLLEAILGKQGNFAQWEGMAGSWHFVDAIRDAWAKDSQPDFPNYQSGTMGPKAADALLAKTGRHWIYQGK</sequence>
<dbReference type="InterPro" id="IPR022675">
    <property type="entry name" value="G6P_DH_C"/>
</dbReference>
<comment type="caution">
    <text evidence="10">The sequence shown here is derived from an EMBL/GenBank/DDBJ whole genome shotgun (WGS) entry which is preliminary data.</text>
</comment>
<keyword evidence="6 7" id="KW-0119">Carbohydrate metabolism</keyword>
<feature type="binding site" evidence="7">
    <location>
        <position position="337"/>
    </location>
    <ligand>
        <name>substrate</name>
    </ligand>
</feature>
<dbReference type="InterPro" id="IPR019796">
    <property type="entry name" value="G6P_DH_AS"/>
</dbReference>
<dbReference type="PRINTS" id="PR00079">
    <property type="entry name" value="G6PDHDRGNASE"/>
</dbReference>
<evidence type="ECO:0000256" key="4">
    <source>
        <dbReference type="ARBA" id="ARBA00022857"/>
    </source>
</evidence>
<dbReference type="EMBL" id="JBHTOF010000018">
    <property type="protein sequence ID" value="MFD1464755.1"/>
    <property type="molecule type" value="Genomic_DNA"/>
</dbReference>
<feature type="binding site" evidence="7">
    <location>
        <position position="177"/>
    </location>
    <ligand>
        <name>substrate</name>
    </ligand>
</feature>
<keyword evidence="11" id="KW-1185">Reference proteome</keyword>
<evidence type="ECO:0000313" key="11">
    <source>
        <dbReference type="Proteomes" id="UP001597244"/>
    </source>
</evidence>
<reference evidence="11" key="1">
    <citation type="journal article" date="2019" name="Int. J. Syst. Evol. Microbiol.">
        <title>The Global Catalogue of Microorganisms (GCM) 10K type strain sequencing project: providing services to taxonomists for standard genome sequencing and annotation.</title>
        <authorList>
            <consortium name="The Broad Institute Genomics Platform"/>
            <consortium name="The Broad Institute Genome Sequencing Center for Infectious Disease"/>
            <person name="Wu L."/>
            <person name="Ma J."/>
        </authorList>
    </citation>
    <scope>NUCLEOTIDE SEQUENCE [LARGE SCALE GENOMIC DNA]</scope>
    <source>
        <strain evidence="11">CCM 8951</strain>
    </source>
</reference>
<dbReference type="InterPro" id="IPR001282">
    <property type="entry name" value="G6P_DH"/>
</dbReference>
<feature type="domain" description="Glucose-6-phosphate dehydrogenase NAD-binding" evidence="8">
    <location>
        <begin position="10"/>
        <end position="186"/>
    </location>
</feature>
<dbReference type="PROSITE" id="PS00069">
    <property type="entry name" value="G6P_DEHYDROGENASE"/>
    <property type="match status" value="1"/>
</dbReference>
<dbReference type="Gene3D" id="3.30.360.10">
    <property type="entry name" value="Dihydrodipicolinate Reductase, domain 2"/>
    <property type="match status" value="1"/>
</dbReference>
<evidence type="ECO:0000256" key="5">
    <source>
        <dbReference type="ARBA" id="ARBA00023002"/>
    </source>
</evidence>
<feature type="binding site" evidence="7">
    <location>
        <position position="147"/>
    </location>
    <ligand>
        <name>NADP(+)</name>
        <dbReference type="ChEBI" id="CHEBI:58349"/>
    </ligand>
</feature>
<feature type="binding site" evidence="7">
    <location>
        <position position="234"/>
    </location>
    <ligand>
        <name>substrate</name>
    </ligand>
</feature>
<dbReference type="NCBIfam" id="TIGR00871">
    <property type="entry name" value="zwf"/>
    <property type="match status" value="1"/>
</dbReference>
<feature type="binding site" evidence="7">
    <location>
        <position position="342"/>
    </location>
    <ligand>
        <name>substrate</name>
    </ligand>
</feature>
<evidence type="ECO:0000256" key="6">
    <source>
        <dbReference type="ARBA" id="ARBA00023277"/>
    </source>
</evidence>
<dbReference type="Pfam" id="PF00479">
    <property type="entry name" value="G6PD_N"/>
    <property type="match status" value="1"/>
</dbReference>
<comment type="catalytic activity">
    <reaction evidence="7">
        <text>D-glucose 6-phosphate + NADP(+) = 6-phospho-D-glucono-1,5-lactone + NADPH + H(+)</text>
        <dbReference type="Rhea" id="RHEA:15841"/>
        <dbReference type="ChEBI" id="CHEBI:15378"/>
        <dbReference type="ChEBI" id="CHEBI:57783"/>
        <dbReference type="ChEBI" id="CHEBI:57955"/>
        <dbReference type="ChEBI" id="CHEBI:58349"/>
        <dbReference type="ChEBI" id="CHEBI:61548"/>
        <dbReference type="EC" id="1.1.1.49"/>
    </reaction>
</comment>
<dbReference type="PANTHER" id="PTHR23429:SF0">
    <property type="entry name" value="GLUCOSE-6-PHOSPHATE 1-DEHYDROGENASE"/>
    <property type="match status" value="1"/>
</dbReference>
<feature type="binding site" evidence="7">
    <location>
        <begin position="84"/>
        <end position="85"/>
    </location>
    <ligand>
        <name>NADP(+)</name>
        <dbReference type="ChEBI" id="CHEBI:58349"/>
    </ligand>
</feature>
<dbReference type="Proteomes" id="UP001597244">
    <property type="component" value="Unassembled WGS sequence"/>
</dbReference>
<feature type="binding site" evidence="7">
    <location>
        <position position="215"/>
    </location>
    <ligand>
        <name>substrate</name>
    </ligand>
</feature>
<dbReference type="GO" id="GO:0004345">
    <property type="term" value="F:glucose-6-phosphate dehydrogenase activity"/>
    <property type="evidence" value="ECO:0007669"/>
    <property type="project" value="UniProtKB-EC"/>
</dbReference>
<feature type="binding site" evidence="7">
    <location>
        <position position="47"/>
    </location>
    <ligand>
        <name>NADP(+)</name>
        <dbReference type="ChEBI" id="CHEBI:58349"/>
    </ligand>
</feature>
<feature type="binding site" evidence="7">
    <location>
        <position position="181"/>
    </location>
    <ligand>
        <name>substrate</name>
    </ligand>
</feature>
<organism evidence="10 11">
    <name type="scientific">Lapidilactobacillus mulanensis</name>
    <dbReference type="NCBI Taxonomy" id="2485999"/>
    <lineage>
        <taxon>Bacteria</taxon>
        <taxon>Bacillati</taxon>
        <taxon>Bacillota</taxon>
        <taxon>Bacilli</taxon>
        <taxon>Lactobacillales</taxon>
        <taxon>Lactobacillaceae</taxon>
        <taxon>Lapidilactobacillus</taxon>
    </lineage>
</organism>
<dbReference type="EC" id="1.1.1.49" evidence="7"/>
<gene>
    <name evidence="7 10" type="primary">zwf</name>
    <name evidence="10" type="ORF">ACFQ4L_01435</name>
</gene>
<evidence type="ECO:0000256" key="2">
    <source>
        <dbReference type="ARBA" id="ARBA00009975"/>
    </source>
</evidence>
<dbReference type="PANTHER" id="PTHR23429">
    <property type="entry name" value="GLUCOSE-6-PHOSPHATE 1-DEHYDROGENASE G6PD"/>
    <property type="match status" value="1"/>
</dbReference>
<keyword evidence="4 7" id="KW-0521">NADP</keyword>
<proteinExistence type="inferred from homology"/>
<accession>A0ABW4DPA8</accession>
<name>A0ABW4DPA8_9LACO</name>
<dbReference type="InterPro" id="IPR022674">
    <property type="entry name" value="G6P_DH_NAD-bd"/>
</dbReference>
<evidence type="ECO:0000313" key="10">
    <source>
        <dbReference type="EMBL" id="MFD1464755.1"/>
    </source>
</evidence>
<dbReference type="InterPro" id="IPR036291">
    <property type="entry name" value="NAD(P)-bd_dom_sf"/>
</dbReference>
<evidence type="ECO:0000256" key="1">
    <source>
        <dbReference type="ARBA" id="ARBA00004937"/>
    </source>
</evidence>